<dbReference type="SUPFAM" id="SSF56219">
    <property type="entry name" value="DNase I-like"/>
    <property type="match status" value="1"/>
</dbReference>
<dbReference type="Pfam" id="PF03372">
    <property type="entry name" value="Exo_endo_phos"/>
    <property type="match status" value="1"/>
</dbReference>
<evidence type="ECO:0000259" key="3">
    <source>
        <dbReference type="PROSITE" id="PS50158"/>
    </source>
</evidence>
<keyword evidence="1" id="KW-0479">Metal-binding</keyword>
<accession>A0A803NY37</accession>
<dbReference type="Proteomes" id="UP000596661">
    <property type="component" value="Chromosome 2"/>
</dbReference>
<dbReference type="Pfam" id="PF14392">
    <property type="entry name" value="zf-CCHC_4"/>
    <property type="match status" value="1"/>
</dbReference>
<protein>
    <recommendedName>
        <fullName evidence="3">CCHC-type domain-containing protein</fullName>
    </recommendedName>
</protein>
<dbReference type="InterPro" id="IPR040256">
    <property type="entry name" value="At4g02000-like"/>
</dbReference>
<dbReference type="Gene3D" id="3.60.10.10">
    <property type="entry name" value="Endonuclease/exonuclease/phosphatase"/>
    <property type="match status" value="1"/>
</dbReference>
<keyword evidence="5" id="KW-1185">Reference proteome</keyword>
<evidence type="ECO:0000313" key="5">
    <source>
        <dbReference type="Proteomes" id="UP000596661"/>
    </source>
</evidence>
<proteinExistence type="predicted"/>
<reference evidence="4" key="2">
    <citation type="submission" date="2021-03" db="UniProtKB">
        <authorList>
            <consortium name="EnsemblPlants"/>
        </authorList>
    </citation>
    <scope>IDENTIFICATION</scope>
</reference>
<feature type="compositionally biased region" description="Basic and acidic residues" evidence="2">
    <location>
        <begin position="259"/>
        <end position="269"/>
    </location>
</feature>
<keyword evidence="1" id="KW-0863">Zinc-finger</keyword>
<evidence type="ECO:0000256" key="1">
    <source>
        <dbReference type="PROSITE-ProRule" id="PRU00047"/>
    </source>
</evidence>
<name>A0A803NY37_CANSA</name>
<organism evidence="4 5">
    <name type="scientific">Cannabis sativa</name>
    <name type="common">Hemp</name>
    <name type="synonym">Marijuana</name>
    <dbReference type="NCBI Taxonomy" id="3483"/>
    <lineage>
        <taxon>Eukaryota</taxon>
        <taxon>Viridiplantae</taxon>
        <taxon>Streptophyta</taxon>
        <taxon>Embryophyta</taxon>
        <taxon>Tracheophyta</taxon>
        <taxon>Spermatophyta</taxon>
        <taxon>Magnoliopsida</taxon>
        <taxon>eudicotyledons</taxon>
        <taxon>Gunneridae</taxon>
        <taxon>Pentapetalae</taxon>
        <taxon>rosids</taxon>
        <taxon>fabids</taxon>
        <taxon>Rosales</taxon>
        <taxon>Cannabaceae</taxon>
        <taxon>Cannabis</taxon>
    </lineage>
</organism>
<dbReference type="PANTHER" id="PTHR31286:SF167">
    <property type="entry name" value="OS09G0268800 PROTEIN"/>
    <property type="match status" value="1"/>
</dbReference>
<dbReference type="GO" id="GO:0003676">
    <property type="term" value="F:nucleic acid binding"/>
    <property type="evidence" value="ECO:0007669"/>
    <property type="project" value="InterPro"/>
</dbReference>
<reference evidence="4" key="1">
    <citation type="submission" date="2018-11" db="EMBL/GenBank/DDBJ databases">
        <authorList>
            <person name="Grassa J C."/>
        </authorList>
    </citation>
    <scope>NUCLEOTIDE SEQUENCE [LARGE SCALE GENOMIC DNA]</scope>
</reference>
<dbReference type="AlphaFoldDB" id="A0A803NY37"/>
<dbReference type="InterPro" id="IPR025836">
    <property type="entry name" value="Zn_knuckle_CX2CX4HX4C"/>
</dbReference>
<dbReference type="Pfam" id="PF14111">
    <property type="entry name" value="DUF4283"/>
    <property type="match status" value="1"/>
</dbReference>
<dbReference type="InterPro" id="IPR005135">
    <property type="entry name" value="Endo/exonuclease/phosphatase"/>
</dbReference>
<feature type="region of interest" description="Disordered" evidence="2">
    <location>
        <begin position="259"/>
        <end position="280"/>
    </location>
</feature>
<dbReference type="InterPro" id="IPR001878">
    <property type="entry name" value="Znf_CCHC"/>
</dbReference>
<keyword evidence="1" id="KW-0862">Zinc</keyword>
<dbReference type="EnsemblPlants" id="evm.model.02.259">
    <property type="protein sequence ID" value="cds.evm.model.02.259"/>
    <property type="gene ID" value="evm.TU.02.259"/>
</dbReference>
<dbReference type="GO" id="GO:0008270">
    <property type="term" value="F:zinc ion binding"/>
    <property type="evidence" value="ECO:0007669"/>
    <property type="project" value="UniProtKB-KW"/>
</dbReference>
<sequence>MPNKPDQSMEDLLDLTSKLKVVDEDGREVCEDREMEVGKSCLMGRFCSNKNVNRSLIRTILGRVWRLEEVDWGVKIKRITTEATFMVFSFKKENDLNRIIDKSPWLLNNGILLLQRFSKIPINWEGELTRFPLSGRVLNLPTKSISKNNMMRLAGMAGEVIDIQKEDVMKIASNEYFWFKVWISIEKSICPGFLFPCSGNRVWLPFRYERLPYMCFNCGRVGHDHRSCAKNPEQIDLGDGKKVAAYGAWLKFEEKPSRGKERITNRDDNGSGLEQYKNSDQAIDSLKAEERMKVNSTEYMILNSDNGRGKIPERLPRINNRNSTINQVPTPNSLLYTGNRVLNIKGKDKLMETQTLGDGGVVNKKRSGNWDSLIQKDDLSMHPGKRLHMDDSNLMMGPNQGINMEGGEWIDIPINFVNEIGEGSGHFFHFGFDLRSEFESGEPRGAGSPSAMNILVWNVQGLGNPWTLKTLSSHVKDHHPGMIFLSETKLKEEAMERIRIVLGYDGCFVVAAKGKSGGLALLWKDPWEVSVKSYTVSHIDAVIENGLGFEWRFMALLSPDPAD</sequence>
<evidence type="ECO:0000256" key="2">
    <source>
        <dbReference type="SAM" id="MobiDB-lite"/>
    </source>
</evidence>
<dbReference type="GO" id="GO:0003824">
    <property type="term" value="F:catalytic activity"/>
    <property type="evidence" value="ECO:0007669"/>
    <property type="project" value="InterPro"/>
</dbReference>
<dbReference type="PANTHER" id="PTHR31286">
    <property type="entry name" value="GLYCINE-RICH CELL WALL STRUCTURAL PROTEIN 1.8-LIKE"/>
    <property type="match status" value="1"/>
</dbReference>
<dbReference type="EMBL" id="UZAU01000092">
    <property type="status" value="NOT_ANNOTATED_CDS"/>
    <property type="molecule type" value="Genomic_DNA"/>
</dbReference>
<dbReference type="InterPro" id="IPR025558">
    <property type="entry name" value="DUF4283"/>
</dbReference>
<evidence type="ECO:0000313" key="4">
    <source>
        <dbReference type="EnsemblPlants" id="cds.evm.model.02.259"/>
    </source>
</evidence>
<feature type="domain" description="CCHC-type" evidence="3">
    <location>
        <begin position="215"/>
        <end position="228"/>
    </location>
</feature>
<dbReference type="Gramene" id="evm.model.02.259">
    <property type="protein sequence ID" value="cds.evm.model.02.259"/>
    <property type="gene ID" value="evm.TU.02.259"/>
</dbReference>
<dbReference type="InterPro" id="IPR036691">
    <property type="entry name" value="Endo/exonu/phosph_ase_sf"/>
</dbReference>
<dbReference type="PROSITE" id="PS50158">
    <property type="entry name" value="ZF_CCHC"/>
    <property type="match status" value="1"/>
</dbReference>